<accession>A0AAU7CBA2</accession>
<dbReference type="AlphaFoldDB" id="A0AAU7CBA2"/>
<proteinExistence type="predicted"/>
<name>A0AAU7CBA2_9BACT</name>
<dbReference type="RefSeq" id="WP_406695341.1">
    <property type="nucleotide sequence ID" value="NZ_CP155447.1"/>
</dbReference>
<protein>
    <recommendedName>
        <fullName evidence="2">HTH domain-containing protein</fullName>
    </recommendedName>
</protein>
<evidence type="ECO:0000313" key="1">
    <source>
        <dbReference type="EMBL" id="XBH02599.1"/>
    </source>
</evidence>
<organism evidence="1">
    <name type="scientific">Singulisphaera sp. Ch08</name>
    <dbReference type="NCBI Taxonomy" id="3120278"/>
    <lineage>
        <taxon>Bacteria</taxon>
        <taxon>Pseudomonadati</taxon>
        <taxon>Planctomycetota</taxon>
        <taxon>Planctomycetia</taxon>
        <taxon>Isosphaerales</taxon>
        <taxon>Isosphaeraceae</taxon>
        <taxon>Singulisphaera</taxon>
    </lineage>
</organism>
<gene>
    <name evidence="1" type="ORF">V5E97_30385</name>
</gene>
<sequence length="136" mass="15189">MKRSSSSRRRPGVHITLGRAARLHRLVRFLAASPRTREAILGDLQIGLRTFYRELELLKRCGVKVQQKDKAYQLVASAEQAEGRLPFPDPQLSFAEMAELARCPGEAGRRLADLLESVINTPAPTPKRNRKSGASR</sequence>
<dbReference type="EMBL" id="CP155447">
    <property type="protein sequence ID" value="XBH02599.1"/>
    <property type="molecule type" value="Genomic_DNA"/>
</dbReference>
<evidence type="ECO:0008006" key="2">
    <source>
        <dbReference type="Google" id="ProtNLM"/>
    </source>
</evidence>
<reference evidence="1" key="1">
    <citation type="submission" date="2024-05" db="EMBL/GenBank/DDBJ databases">
        <title>Planctomycetes of the genus Singulisphaera possess chitinolytic capabilities.</title>
        <authorList>
            <person name="Ivanova A."/>
        </authorList>
    </citation>
    <scope>NUCLEOTIDE SEQUENCE</scope>
    <source>
        <strain evidence="1">Ch08T</strain>
    </source>
</reference>